<dbReference type="Pfam" id="PF13460">
    <property type="entry name" value="NAD_binding_10"/>
    <property type="match status" value="1"/>
</dbReference>
<dbReference type="PANTHER" id="PTHR48079:SF6">
    <property type="entry name" value="NAD(P)-BINDING DOMAIN-CONTAINING PROTEIN-RELATED"/>
    <property type="match status" value="1"/>
</dbReference>
<dbReference type="GO" id="GO:0004029">
    <property type="term" value="F:aldehyde dehydrogenase (NAD+) activity"/>
    <property type="evidence" value="ECO:0007669"/>
    <property type="project" value="TreeGrafter"/>
</dbReference>
<evidence type="ECO:0000313" key="3">
    <source>
        <dbReference type="Proteomes" id="UP000317155"/>
    </source>
</evidence>
<feature type="domain" description="NAD(P)-binding" evidence="1">
    <location>
        <begin position="13"/>
        <end position="154"/>
    </location>
</feature>
<dbReference type="AlphaFoldDB" id="A0A550J673"/>
<evidence type="ECO:0000313" key="2">
    <source>
        <dbReference type="EMBL" id="TRO78603.1"/>
    </source>
</evidence>
<dbReference type="Proteomes" id="UP000317155">
    <property type="component" value="Unassembled WGS sequence"/>
</dbReference>
<dbReference type="OrthoDB" id="9774199at2"/>
<dbReference type="InterPro" id="IPR016040">
    <property type="entry name" value="NAD(P)-bd_dom"/>
</dbReference>
<dbReference type="EMBL" id="VJVV01000016">
    <property type="protein sequence ID" value="TRO78603.1"/>
    <property type="molecule type" value="Genomic_DNA"/>
</dbReference>
<evidence type="ECO:0000259" key="1">
    <source>
        <dbReference type="Pfam" id="PF13460"/>
    </source>
</evidence>
<dbReference type="Pfam" id="PF11066">
    <property type="entry name" value="DUF2867"/>
    <property type="match status" value="1"/>
</dbReference>
<dbReference type="InterPro" id="IPR036291">
    <property type="entry name" value="NAD(P)-bd_dom_sf"/>
</dbReference>
<dbReference type="Gene3D" id="3.40.50.720">
    <property type="entry name" value="NAD(P)-binding Rossmann-like Domain"/>
    <property type="match status" value="1"/>
</dbReference>
<proteinExistence type="predicted"/>
<comment type="caution">
    <text evidence="2">The sequence shown here is derived from an EMBL/GenBank/DDBJ whole genome shotgun (WGS) entry which is preliminary data.</text>
</comment>
<name>A0A550J673_9BACT</name>
<reference evidence="2 3" key="1">
    <citation type="submission" date="2019-07" db="EMBL/GenBank/DDBJ databases">
        <title>Insights of Desulfuromonas acetexigens electromicrobiology.</title>
        <authorList>
            <person name="Katuri K."/>
            <person name="Sapireddy V."/>
            <person name="Shaw D.R."/>
            <person name="Saikaly P."/>
        </authorList>
    </citation>
    <scope>NUCLEOTIDE SEQUENCE [LARGE SCALE GENOMIC DNA]</scope>
    <source>
        <strain evidence="2 3">2873</strain>
    </source>
</reference>
<gene>
    <name evidence="2" type="ORF">FL622_15910</name>
</gene>
<dbReference type="CDD" id="cd05245">
    <property type="entry name" value="SDR_a2"/>
    <property type="match status" value="1"/>
</dbReference>
<accession>A0A550J673</accession>
<dbReference type="RefSeq" id="WP_092054891.1">
    <property type="nucleotide sequence ID" value="NZ_FOJJ01000008.1"/>
</dbReference>
<keyword evidence="3" id="KW-1185">Reference proteome</keyword>
<dbReference type="InterPro" id="IPR021295">
    <property type="entry name" value="DUF2867"/>
</dbReference>
<organism evidence="2 3">
    <name type="scientific">Trichloromonas acetexigens</name>
    <dbReference type="NCBI Taxonomy" id="38815"/>
    <lineage>
        <taxon>Bacteria</taxon>
        <taxon>Pseudomonadati</taxon>
        <taxon>Thermodesulfobacteriota</taxon>
        <taxon>Desulfuromonadia</taxon>
        <taxon>Desulfuromonadales</taxon>
        <taxon>Trichloromonadaceae</taxon>
        <taxon>Trichloromonas</taxon>
    </lineage>
</organism>
<dbReference type="SUPFAM" id="SSF55961">
    <property type="entry name" value="Bet v1-like"/>
    <property type="match status" value="1"/>
</dbReference>
<dbReference type="InterPro" id="IPR051783">
    <property type="entry name" value="NAD(P)-dependent_oxidoreduct"/>
</dbReference>
<dbReference type="PANTHER" id="PTHR48079">
    <property type="entry name" value="PROTEIN YEEZ"/>
    <property type="match status" value="1"/>
</dbReference>
<sequence length="511" mass="56346">MPIDPQTPVLVTGATGYIGARLIPRLLQAGYRVRALARTPAKLRDRPWANDPGLEIVAGDLFDRESMIRACQGCRAAYYLVHSMNPTSHDFAASDRAAADNMVAAAEAAGLERIIYLSGLGEDAPDLSEHLRSRAEVAKILRAGKTPTTVLRAAMIIGSGSASFEILRYLVERLPVMVTPRWVDTPCQPISIRNVLTYLIGCLGCDDTIGQTFDIGQPEVVTYRQLMRIFAEEAGLPRRWIVPVPVLTPRLSSYWINLVTPVPAALARPLAEGLRNTVVCGETRIRELIPQELLDCRQSIRAALEQLRGQTVESSWSDAGAIPPAAWSTPGDASWAGGTHYDDARQIRLAAPIDKTWRAVSCIGGDTGWYYANWLWWLRGLLDQLAGGIGLRRGRRCPLELAPGDALDFWRVAEVDKPQRLLLAAEMKLPGKALLEFRLSESAPGETLVIQTARYLPRGLTGILYWYAVWPFHNFVFDGMLRGIAHSLDAKILQGPEKTKDPAKERLKAEG</sequence>
<dbReference type="SUPFAM" id="SSF51735">
    <property type="entry name" value="NAD(P)-binding Rossmann-fold domains"/>
    <property type="match status" value="1"/>
</dbReference>
<dbReference type="GO" id="GO:0005737">
    <property type="term" value="C:cytoplasm"/>
    <property type="evidence" value="ECO:0007669"/>
    <property type="project" value="TreeGrafter"/>
</dbReference>
<protein>
    <submittedName>
        <fullName evidence="2">SDR family oxidoreductase</fullName>
    </submittedName>
</protein>